<dbReference type="PANTHER" id="PTHR45773:SF10">
    <property type="match status" value="1"/>
</dbReference>
<sequence length="435" mass="51231">MVNINLKYLELLELDNNPIKIIDELIFKKVFLSRIYFNFDLTKFYLSQIIDLSNNNLSLISIGELSVLSNLIELNLANNKIEILEFPILINLQILIFSYNKLKFIKQNTFSKLFNLSELYLTGNLIRFIETNSFIHNKKLKILYLDFNFISMIPEVSSKILNLNNQNGNLVYLDKQAFENKNLNEILLLYNNITYYNPHVFCSNSLKDTKISIDNLNFINKFVLKQNNLFTDIKELQKSYCNEIFKVGFKLFEEKWLNLKNSEVERFLKYFKKEWIDSSNSGCYSGLTHGEHTPAAENALESINGKIKSIHTLRERLSVNSYLRNAFDMLRNWSKDSETEKKFKTSYNVKADTWKMAYEFLYSSDSLIKKFDKKDLFVITEKSYERLIIPDFINRNYASIKKVDFDKLVEFINKIKIININSNDWAASLCSCSFY</sequence>
<dbReference type="EMBL" id="CAJNOC010000185">
    <property type="protein sequence ID" value="CAF0724082.1"/>
    <property type="molecule type" value="Genomic_DNA"/>
</dbReference>
<dbReference type="InterPro" id="IPR003591">
    <property type="entry name" value="Leu-rich_rpt_typical-subtyp"/>
</dbReference>
<comment type="subcellular location">
    <subcellularLocation>
        <location evidence="1">Membrane</location>
        <topology evidence="1">Single-pass type I membrane protein</topology>
    </subcellularLocation>
</comment>
<dbReference type="GO" id="GO:0051965">
    <property type="term" value="P:positive regulation of synapse assembly"/>
    <property type="evidence" value="ECO:0007669"/>
    <property type="project" value="TreeGrafter"/>
</dbReference>
<evidence type="ECO:0000313" key="9">
    <source>
        <dbReference type="Proteomes" id="UP000663879"/>
    </source>
</evidence>
<keyword evidence="4" id="KW-0732">Signal</keyword>
<evidence type="ECO:0000256" key="3">
    <source>
        <dbReference type="ARBA" id="ARBA00022692"/>
    </source>
</evidence>
<dbReference type="OrthoDB" id="119028at2759"/>
<dbReference type="GO" id="GO:0007409">
    <property type="term" value="P:axonogenesis"/>
    <property type="evidence" value="ECO:0007669"/>
    <property type="project" value="TreeGrafter"/>
</dbReference>
<reference evidence="8" key="1">
    <citation type="submission" date="2021-02" db="EMBL/GenBank/DDBJ databases">
        <authorList>
            <person name="Nowell W R."/>
        </authorList>
    </citation>
    <scope>NUCLEOTIDE SEQUENCE</scope>
    <source>
        <strain evidence="8">Ploen Becks lab</strain>
    </source>
</reference>
<keyword evidence="7" id="KW-0472">Membrane</keyword>
<keyword evidence="2" id="KW-0433">Leucine-rich repeat</keyword>
<dbReference type="SMART" id="SM00369">
    <property type="entry name" value="LRR_TYP"/>
    <property type="match status" value="5"/>
</dbReference>
<organism evidence="8 9">
    <name type="scientific">Brachionus calyciflorus</name>
    <dbReference type="NCBI Taxonomy" id="104777"/>
    <lineage>
        <taxon>Eukaryota</taxon>
        <taxon>Metazoa</taxon>
        <taxon>Spiralia</taxon>
        <taxon>Gnathifera</taxon>
        <taxon>Rotifera</taxon>
        <taxon>Eurotatoria</taxon>
        <taxon>Monogononta</taxon>
        <taxon>Pseudotrocha</taxon>
        <taxon>Ploima</taxon>
        <taxon>Brachionidae</taxon>
        <taxon>Brachionus</taxon>
    </lineage>
</organism>
<keyword evidence="6" id="KW-1133">Transmembrane helix</keyword>
<dbReference type="InterPro" id="IPR001611">
    <property type="entry name" value="Leu-rich_rpt"/>
</dbReference>
<dbReference type="Proteomes" id="UP000663879">
    <property type="component" value="Unassembled WGS sequence"/>
</dbReference>
<dbReference type="GO" id="GO:0016020">
    <property type="term" value="C:membrane"/>
    <property type="evidence" value="ECO:0007669"/>
    <property type="project" value="UniProtKB-SubCell"/>
</dbReference>
<evidence type="ECO:0000256" key="5">
    <source>
        <dbReference type="ARBA" id="ARBA00022737"/>
    </source>
</evidence>
<dbReference type="Gene3D" id="3.80.10.10">
    <property type="entry name" value="Ribonuclease Inhibitor"/>
    <property type="match status" value="1"/>
</dbReference>
<proteinExistence type="predicted"/>
<dbReference type="AlphaFoldDB" id="A0A813MID2"/>
<dbReference type="SUPFAM" id="SSF52058">
    <property type="entry name" value="L domain-like"/>
    <property type="match status" value="1"/>
</dbReference>
<comment type="caution">
    <text evidence="8">The sequence shown here is derived from an EMBL/GenBank/DDBJ whole genome shotgun (WGS) entry which is preliminary data.</text>
</comment>
<keyword evidence="5" id="KW-0677">Repeat</keyword>
<name>A0A813MID2_9BILA</name>
<accession>A0A813MID2</accession>
<protein>
    <submittedName>
        <fullName evidence="8">Uncharacterized protein</fullName>
    </submittedName>
</protein>
<evidence type="ECO:0000256" key="2">
    <source>
        <dbReference type="ARBA" id="ARBA00022614"/>
    </source>
</evidence>
<evidence type="ECO:0000256" key="7">
    <source>
        <dbReference type="ARBA" id="ARBA00023136"/>
    </source>
</evidence>
<keyword evidence="3" id="KW-0812">Transmembrane</keyword>
<evidence type="ECO:0000256" key="4">
    <source>
        <dbReference type="ARBA" id="ARBA00022729"/>
    </source>
</evidence>
<keyword evidence="9" id="KW-1185">Reference proteome</keyword>
<evidence type="ECO:0000313" key="8">
    <source>
        <dbReference type="EMBL" id="CAF0724082.1"/>
    </source>
</evidence>
<dbReference type="PANTHER" id="PTHR45773">
    <property type="entry name" value="SLIT AND NTRK-LIKE PROTEIN 4-RELATED"/>
    <property type="match status" value="1"/>
</dbReference>
<dbReference type="InterPro" id="IPR032675">
    <property type="entry name" value="LRR_dom_sf"/>
</dbReference>
<gene>
    <name evidence="8" type="ORF">OXX778_LOCUS2386</name>
</gene>
<dbReference type="Pfam" id="PF13855">
    <property type="entry name" value="LRR_8"/>
    <property type="match status" value="1"/>
</dbReference>
<evidence type="ECO:0000256" key="1">
    <source>
        <dbReference type="ARBA" id="ARBA00004479"/>
    </source>
</evidence>
<evidence type="ECO:0000256" key="6">
    <source>
        <dbReference type="ARBA" id="ARBA00022989"/>
    </source>
</evidence>